<name>A0A9D1M8D0_9BACT</name>
<comment type="subunit">
    <text evidence="2">Monomer.</text>
</comment>
<feature type="domain" description="Glycosyl hydrolase family 92 N-terminal" evidence="6">
    <location>
        <begin position="29"/>
        <end position="307"/>
    </location>
</feature>
<dbReference type="AlphaFoldDB" id="A0A9D1M8D0"/>
<organism evidence="7 8">
    <name type="scientific">Candidatus Gallibacteroides avistercoris</name>
    <dbReference type="NCBI Taxonomy" id="2840833"/>
    <lineage>
        <taxon>Bacteria</taxon>
        <taxon>Pseudomonadati</taxon>
        <taxon>Bacteroidota</taxon>
        <taxon>Bacteroidia</taxon>
        <taxon>Bacteroidales</taxon>
        <taxon>Bacteroidaceae</taxon>
        <taxon>Bacteroidaceae incertae sedis</taxon>
        <taxon>Candidatus Gallibacteroides</taxon>
    </lineage>
</organism>
<dbReference type="Gene3D" id="3.30.2080.10">
    <property type="entry name" value="GH92 mannosidase domain"/>
    <property type="match status" value="1"/>
</dbReference>
<dbReference type="GO" id="GO:0005829">
    <property type="term" value="C:cytosol"/>
    <property type="evidence" value="ECO:0007669"/>
    <property type="project" value="TreeGrafter"/>
</dbReference>
<dbReference type="GO" id="GO:0005975">
    <property type="term" value="P:carbohydrate metabolic process"/>
    <property type="evidence" value="ECO:0007669"/>
    <property type="project" value="InterPro"/>
</dbReference>
<dbReference type="FunFam" id="3.30.2080.10:FF:000001">
    <property type="entry name" value="Alpha-1,2-mannosidase subfamily"/>
    <property type="match status" value="1"/>
</dbReference>
<dbReference type="InterPro" id="IPR012939">
    <property type="entry name" value="Glyco_hydro_92"/>
</dbReference>
<dbReference type="EC" id="3.2.1.-" evidence="7"/>
<reference evidence="7" key="2">
    <citation type="journal article" date="2021" name="PeerJ">
        <title>Extensive microbial diversity within the chicken gut microbiome revealed by metagenomics and culture.</title>
        <authorList>
            <person name="Gilroy R."/>
            <person name="Ravi A."/>
            <person name="Getino M."/>
            <person name="Pursley I."/>
            <person name="Horton D.L."/>
            <person name="Alikhan N.F."/>
            <person name="Baker D."/>
            <person name="Gharbi K."/>
            <person name="Hall N."/>
            <person name="Watson M."/>
            <person name="Adriaenssens E.M."/>
            <person name="Foster-Nyarko E."/>
            <person name="Jarju S."/>
            <person name="Secka A."/>
            <person name="Antonio M."/>
            <person name="Oren A."/>
            <person name="Chaudhuri R.R."/>
            <person name="La Ragione R."/>
            <person name="Hildebrand F."/>
            <person name="Pallen M.J."/>
        </authorList>
    </citation>
    <scope>NUCLEOTIDE SEQUENCE</scope>
    <source>
        <strain evidence="7">CHK158-818</strain>
    </source>
</reference>
<evidence type="ECO:0000256" key="4">
    <source>
        <dbReference type="SAM" id="SignalP"/>
    </source>
</evidence>
<keyword evidence="3" id="KW-0106">Calcium</keyword>
<dbReference type="Proteomes" id="UP000824112">
    <property type="component" value="Unassembled WGS sequence"/>
</dbReference>
<accession>A0A9D1M8D0</accession>
<evidence type="ECO:0000256" key="2">
    <source>
        <dbReference type="ARBA" id="ARBA00011245"/>
    </source>
</evidence>
<dbReference type="GO" id="GO:0030246">
    <property type="term" value="F:carbohydrate binding"/>
    <property type="evidence" value="ECO:0007669"/>
    <property type="project" value="InterPro"/>
</dbReference>
<keyword evidence="7" id="KW-0378">Hydrolase</keyword>
<dbReference type="InterPro" id="IPR050883">
    <property type="entry name" value="PNGase"/>
</dbReference>
<keyword evidence="4" id="KW-0732">Signal</keyword>
<dbReference type="InterPro" id="IPR041371">
    <property type="entry name" value="GH92_N"/>
</dbReference>
<evidence type="ECO:0000259" key="6">
    <source>
        <dbReference type="Pfam" id="PF17678"/>
    </source>
</evidence>
<evidence type="ECO:0000313" key="8">
    <source>
        <dbReference type="Proteomes" id="UP000824112"/>
    </source>
</evidence>
<dbReference type="InterPro" id="IPR008928">
    <property type="entry name" value="6-hairpin_glycosidase_sf"/>
</dbReference>
<dbReference type="InterPro" id="IPR014718">
    <property type="entry name" value="GH-type_carb-bd"/>
</dbReference>
<sequence length="777" mass="88111">MGKKLKHFFVCFLLSIGHLSAQTADVVDYISPIIGASTSTEAGKSGHGLGKTFPGCATPFGLVQLSPDTETSGDNGPGYSWHHKTIEGFSFIHMSGIGWYGDFGNFLVTPTTGPLRVWKGRAENPEQGYRSRYSHDTEVAQAGYYAVRLDDYDVKVELSSMPRAGIMRMTYPQSDTSRIQIDLARRIGGTASEQYIRKVDDNTLVGWMKCTPDGGGWGHGDGNVSYTVYFYCQIDRPLNNIGIWSADIPEDANRRGGGAVNRPEYQQLIKDARVERGVSEKQGKHIGFFVEFPTSEGEQVLLKSGISFVSIEGAKKNLEHDIPHWDFDKVRQENRALWRQALSGIRVDGATEKDKRIFYTALYHTMIDPRSTSDIDGSYVGADNKIYKTENFTYRTIFSGWDVFRSQFPLQTIINPSLVNDEINSLISIAEKSGKGYFPRWEIMNSYSGCMIGNPAVSVLVDAYNKNIRNYDTEKAYQYAVNSVEKFGNGTLGYRPGSISETLEYAYFDWCVAKLSELMGKKEQARTYYEKSKNYRNIWNDEVGWFRGRKEDGTWMNWRDRLDHGHCCVESNPYQQGWFVPHDVYGLVEIMGKEKFEEDLVAFFDNAPADFLWNDYYNHPNEPVHQVPFMFNYIGKPYLTQKWTRAICESAYGDDVLGLCGNEDVGQMSAWYILASIGIHPVCPGDNVYLLTSPVFSKVSIRLDNNYYPGKEFTVVAHNNSKENKYIQQVKLNGKTLKRSWIKHEEIAKGGKLEFFMGPQPNTSWGSQPKNYPPNFK</sequence>
<dbReference type="Pfam" id="PF07971">
    <property type="entry name" value="Glyco_hydro_92"/>
    <property type="match status" value="1"/>
</dbReference>
<dbReference type="Gene3D" id="1.20.1050.60">
    <property type="entry name" value="alpha-1,2-mannosidase"/>
    <property type="match status" value="1"/>
</dbReference>
<dbReference type="InterPro" id="IPR005887">
    <property type="entry name" value="GH92_a_mannosidase_put"/>
</dbReference>
<feature type="signal peptide" evidence="4">
    <location>
        <begin position="1"/>
        <end position="23"/>
    </location>
</feature>
<dbReference type="NCBIfam" id="TIGR01180">
    <property type="entry name" value="aman2_put"/>
    <property type="match status" value="1"/>
</dbReference>
<dbReference type="Gene3D" id="2.70.98.10">
    <property type="match status" value="1"/>
</dbReference>
<dbReference type="Pfam" id="PF17678">
    <property type="entry name" value="Glyco_hydro_92N"/>
    <property type="match status" value="1"/>
</dbReference>
<comment type="cofactor">
    <cofactor evidence="1">
        <name>Ca(2+)</name>
        <dbReference type="ChEBI" id="CHEBI:29108"/>
    </cofactor>
</comment>
<keyword evidence="7" id="KW-0326">Glycosidase</keyword>
<dbReference type="GO" id="GO:0000224">
    <property type="term" value="F:peptide-N4-(N-acetyl-beta-glucosaminyl)asparagine amidase activity"/>
    <property type="evidence" value="ECO:0007669"/>
    <property type="project" value="TreeGrafter"/>
</dbReference>
<feature type="chain" id="PRO_5038952391" evidence="4">
    <location>
        <begin position="24"/>
        <end position="777"/>
    </location>
</feature>
<protein>
    <submittedName>
        <fullName evidence="7">GH92 family glycosyl hydrolase</fullName>
        <ecNumber evidence="7">3.2.1.-</ecNumber>
    </submittedName>
</protein>
<evidence type="ECO:0000256" key="3">
    <source>
        <dbReference type="ARBA" id="ARBA00022837"/>
    </source>
</evidence>
<dbReference type="PANTHER" id="PTHR12143">
    <property type="entry name" value="PEPTIDE N-GLYCANASE PNGASE -RELATED"/>
    <property type="match status" value="1"/>
</dbReference>
<gene>
    <name evidence="7" type="ORF">IAB03_07200</name>
</gene>
<comment type="caution">
    <text evidence="7">The sequence shown here is derived from an EMBL/GenBank/DDBJ whole genome shotgun (WGS) entry which is preliminary data.</text>
</comment>
<dbReference type="GO" id="GO:0016798">
    <property type="term" value="F:hydrolase activity, acting on glycosyl bonds"/>
    <property type="evidence" value="ECO:0007669"/>
    <property type="project" value="UniProtKB-KW"/>
</dbReference>
<proteinExistence type="predicted"/>
<dbReference type="EMBL" id="DVNA01000159">
    <property type="protein sequence ID" value="HIU55571.1"/>
    <property type="molecule type" value="Genomic_DNA"/>
</dbReference>
<reference evidence="7" key="1">
    <citation type="submission" date="2020-10" db="EMBL/GenBank/DDBJ databases">
        <authorList>
            <person name="Gilroy R."/>
        </authorList>
    </citation>
    <scope>NUCLEOTIDE SEQUENCE</scope>
    <source>
        <strain evidence="7">CHK158-818</strain>
    </source>
</reference>
<dbReference type="GO" id="GO:0006516">
    <property type="term" value="P:glycoprotein catabolic process"/>
    <property type="evidence" value="ECO:0007669"/>
    <property type="project" value="TreeGrafter"/>
</dbReference>
<dbReference type="SUPFAM" id="SSF48208">
    <property type="entry name" value="Six-hairpin glycosidases"/>
    <property type="match status" value="1"/>
</dbReference>
<evidence type="ECO:0000259" key="5">
    <source>
        <dbReference type="Pfam" id="PF07971"/>
    </source>
</evidence>
<evidence type="ECO:0000256" key="1">
    <source>
        <dbReference type="ARBA" id="ARBA00001913"/>
    </source>
</evidence>
<dbReference type="Gene3D" id="1.20.1610.10">
    <property type="entry name" value="alpha-1,2-mannosidases domains"/>
    <property type="match status" value="1"/>
</dbReference>
<feature type="domain" description="Glycosyl hydrolase family 92" evidence="5">
    <location>
        <begin position="313"/>
        <end position="759"/>
    </location>
</feature>
<dbReference type="PANTHER" id="PTHR12143:SF39">
    <property type="entry name" value="SECRETED PROTEIN"/>
    <property type="match status" value="1"/>
</dbReference>
<evidence type="ECO:0000313" key="7">
    <source>
        <dbReference type="EMBL" id="HIU55571.1"/>
    </source>
</evidence>